<dbReference type="AlphaFoldDB" id="A0A5B7CWI8"/>
<protein>
    <submittedName>
        <fullName evidence="2">Uncharacterized protein</fullName>
    </submittedName>
</protein>
<evidence type="ECO:0000313" key="2">
    <source>
        <dbReference type="EMBL" id="MPC13789.1"/>
    </source>
</evidence>
<gene>
    <name evidence="2" type="ORF">E2C01_006534</name>
</gene>
<dbReference type="Proteomes" id="UP000324222">
    <property type="component" value="Unassembled WGS sequence"/>
</dbReference>
<evidence type="ECO:0000313" key="3">
    <source>
        <dbReference type="Proteomes" id="UP000324222"/>
    </source>
</evidence>
<reference evidence="2 3" key="1">
    <citation type="submission" date="2019-05" db="EMBL/GenBank/DDBJ databases">
        <title>Another draft genome of Portunus trituberculatus and its Hox gene families provides insights of decapod evolution.</title>
        <authorList>
            <person name="Jeong J.-H."/>
            <person name="Song I."/>
            <person name="Kim S."/>
            <person name="Choi T."/>
            <person name="Kim D."/>
            <person name="Ryu S."/>
            <person name="Kim W."/>
        </authorList>
    </citation>
    <scope>NUCLEOTIDE SEQUENCE [LARGE SCALE GENOMIC DNA]</scope>
    <source>
        <tissue evidence="2">Muscle</tissue>
    </source>
</reference>
<feature type="compositionally biased region" description="Polar residues" evidence="1">
    <location>
        <begin position="29"/>
        <end position="53"/>
    </location>
</feature>
<name>A0A5B7CWI8_PORTR</name>
<sequence length="70" mass="7527">MSDAKSHIVPQKPRLVFCQQSGLYICSQDQTTSRQTHTGPDVTSSQTPTNTRRVTLPVPLGDVDTAGGSQ</sequence>
<organism evidence="2 3">
    <name type="scientific">Portunus trituberculatus</name>
    <name type="common">Swimming crab</name>
    <name type="synonym">Neptunus trituberculatus</name>
    <dbReference type="NCBI Taxonomy" id="210409"/>
    <lineage>
        <taxon>Eukaryota</taxon>
        <taxon>Metazoa</taxon>
        <taxon>Ecdysozoa</taxon>
        <taxon>Arthropoda</taxon>
        <taxon>Crustacea</taxon>
        <taxon>Multicrustacea</taxon>
        <taxon>Malacostraca</taxon>
        <taxon>Eumalacostraca</taxon>
        <taxon>Eucarida</taxon>
        <taxon>Decapoda</taxon>
        <taxon>Pleocyemata</taxon>
        <taxon>Brachyura</taxon>
        <taxon>Eubrachyura</taxon>
        <taxon>Portunoidea</taxon>
        <taxon>Portunidae</taxon>
        <taxon>Portuninae</taxon>
        <taxon>Portunus</taxon>
    </lineage>
</organism>
<accession>A0A5B7CWI8</accession>
<evidence type="ECO:0000256" key="1">
    <source>
        <dbReference type="SAM" id="MobiDB-lite"/>
    </source>
</evidence>
<dbReference type="EMBL" id="VSRR010000306">
    <property type="protein sequence ID" value="MPC13789.1"/>
    <property type="molecule type" value="Genomic_DNA"/>
</dbReference>
<keyword evidence="3" id="KW-1185">Reference proteome</keyword>
<comment type="caution">
    <text evidence="2">The sequence shown here is derived from an EMBL/GenBank/DDBJ whole genome shotgun (WGS) entry which is preliminary data.</text>
</comment>
<feature type="region of interest" description="Disordered" evidence="1">
    <location>
        <begin position="29"/>
        <end position="70"/>
    </location>
</feature>
<proteinExistence type="predicted"/>